<keyword evidence="4" id="KW-0408">Iron</keyword>
<dbReference type="SUPFAM" id="SSF51905">
    <property type="entry name" value="FAD/NAD(P)-binding domain"/>
    <property type="match status" value="1"/>
</dbReference>
<sequence>MKKEIIKTDVAVFGGGPGGISAAVAAARQGAKTLIVERLGFLGGGMTTGLPLLAFLDVKGRTVTGGIAQEIVDRLTEMGGSYGHRICPFHNSTTIINPLYARIVSFQMIKENNIEPLLHSEVIGAGVENGKLVSVTVMCKGTEIEIQAKVFIDATGDGDVAYLAGARYEKGQEGTGLMQPPTLMFDIGGVKLEEFFDYLEQHPEELPYGSGLNHIRPGYNADFFRESPNHVFFGLNALISKLRAEGKCPIDRDTVIYINQPITDHVAINTIRILNFDGTNASDLSRGEMEGHLQILPLIKMLQENVPGFEDCYLSSINPTIGVRETRRVIGKKMLHKEEVINGDVPADTIGLGSYIIDIHNGEGNGTYIKTLEEPYGIPYGCTLAEDIDGLMLSGRCISVDAVVFGSSRVMPTCMAVGEGAGVGAALAVKHNISPSEVNTDEIRNILIEQGAILSIN</sequence>
<dbReference type="PRINTS" id="PR00469">
    <property type="entry name" value="PNDRDTASEII"/>
</dbReference>
<evidence type="ECO:0000313" key="7">
    <source>
        <dbReference type="Proteomes" id="UP001623591"/>
    </source>
</evidence>
<protein>
    <submittedName>
        <fullName evidence="6">FAD-dependent oxidoreductase</fullName>
        <ecNumber evidence="6">1.-.-.-</ecNumber>
    </submittedName>
</protein>
<evidence type="ECO:0000256" key="1">
    <source>
        <dbReference type="ARBA" id="ARBA00022485"/>
    </source>
</evidence>
<evidence type="ECO:0000256" key="5">
    <source>
        <dbReference type="ARBA" id="ARBA00023014"/>
    </source>
</evidence>
<evidence type="ECO:0000313" key="6">
    <source>
        <dbReference type="EMBL" id="MFL0247287.1"/>
    </source>
</evidence>
<gene>
    <name evidence="6" type="ORF">ACJDUG_09900</name>
</gene>
<dbReference type="RefSeq" id="WP_406769740.1">
    <property type="nucleotide sequence ID" value="NZ_JBJHZZ010000005.1"/>
</dbReference>
<evidence type="ECO:0000256" key="4">
    <source>
        <dbReference type="ARBA" id="ARBA00023004"/>
    </source>
</evidence>
<keyword evidence="2" id="KW-0479">Metal-binding</keyword>
<dbReference type="EC" id="1.-.-.-" evidence="6"/>
<comment type="caution">
    <text evidence="6">The sequence shown here is derived from an EMBL/GenBank/DDBJ whole genome shotgun (WGS) entry which is preliminary data.</text>
</comment>
<name>A0ABW8T499_9CLOT</name>
<dbReference type="Gene3D" id="3.50.50.60">
    <property type="entry name" value="FAD/NAD(P)-binding domain"/>
    <property type="match status" value="1"/>
</dbReference>
<dbReference type="EMBL" id="JBJHZZ010000005">
    <property type="protein sequence ID" value="MFL0247287.1"/>
    <property type="molecule type" value="Genomic_DNA"/>
</dbReference>
<dbReference type="PANTHER" id="PTHR43498:SF1">
    <property type="entry name" value="COB--COM HETERODISULFIDE REDUCTASE IRON-SULFUR SUBUNIT A"/>
    <property type="match status" value="1"/>
</dbReference>
<keyword evidence="1" id="KW-0004">4Fe-4S</keyword>
<accession>A0ABW8T499</accession>
<keyword evidence="3 6" id="KW-0560">Oxidoreductase</keyword>
<proteinExistence type="predicted"/>
<dbReference type="Proteomes" id="UP001623591">
    <property type="component" value="Unassembled WGS sequence"/>
</dbReference>
<evidence type="ECO:0000256" key="3">
    <source>
        <dbReference type="ARBA" id="ARBA00023002"/>
    </source>
</evidence>
<organism evidence="6 7">
    <name type="scientific">Candidatus Clostridium stratigraminis</name>
    <dbReference type="NCBI Taxonomy" id="3381661"/>
    <lineage>
        <taxon>Bacteria</taxon>
        <taxon>Bacillati</taxon>
        <taxon>Bacillota</taxon>
        <taxon>Clostridia</taxon>
        <taxon>Eubacteriales</taxon>
        <taxon>Clostridiaceae</taxon>
        <taxon>Clostridium</taxon>
    </lineage>
</organism>
<evidence type="ECO:0000256" key="2">
    <source>
        <dbReference type="ARBA" id="ARBA00022723"/>
    </source>
</evidence>
<dbReference type="Pfam" id="PF12831">
    <property type="entry name" value="FAD_oxidored"/>
    <property type="match status" value="1"/>
</dbReference>
<keyword evidence="5" id="KW-0411">Iron-sulfur</keyword>
<dbReference type="PANTHER" id="PTHR43498">
    <property type="entry name" value="FERREDOXIN:COB-COM HETERODISULFIDE REDUCTASE SUBUNIT A"/>
    <property type="match status" value="1"/>
</dbReference>
<keyword evidence="7" id="KW-1185">Reference proteome</keyword>
<dbReference type="InterPro" id="IPR036188">
    <property type="entry name" value="FAD/NAD-bd_sf"/>
</dbReference>
<dbReference type="GO" id="GO:0016491">
    <property type="term" value="F:oxidoreductase activity"/>
    <property type="evidence" value="ECO:0007669"/>
    <property type="project" value="UniProtKB-KW"/>
</dbReference>
<reference evidence="6 7" key="1">
    <citation type="submission" date="2024-11" db="EMBL/GenBank/DDBJ databases">
        <authorList>
            <person name="Heng Y.C."/>
            <person name="Lim A.C.H."/>
            <person name="Lee J.K.Y."/>
            <person name="Kittelmann S."/>
        </authorList>
    </citation>
    <scope>NUCLEOTIDE SEQUENCE [LARGE SCALE GENOMIC DNA]</scope>
    <source>
        <strain evidence="6 7">WILCCON 0185</strain>
    </source>
</reference>
<dbReference type="InterPro" id="IPR039650">
    <property type="entry name" value="HdrA-like"/>
</dbReference>